<organism evidence="3 4">
    <name type="scientific">Polaribacter porphyrae</name>
    <dbReference type="NCBI Taxonomy" id="1137780"/>
    <lineage>
        <taxon>Bacteria</taxon>
        <taxon>Pseudomonadati</taxon>
        <taxon>Bacteroidota</taxon>
        <taxon>Flavobacteriia</taxon>
        <taxon>Flavobacteriales</taxon>
        <taxon>Flavobacteriaceae</taxon>
    </lineage>
</organism>
<dbReference type="RefSeq" id="WP_170063244.1">
    <property type="nucleotide sequence ID" value="NZ_MSCN01000001.1"/>
</dbReference>
<dbReference type="NCBIfam" id="TIGR04183">
    <property type="entry name" value="Por_Secre_tail"/>
    <property type="match status" value="1"/>
</dbReference>
<gene>
    <name evidence="3" type="ORF">BTO18_07850</name>
</gene>
<protein>
    <recommendedName>
        <fullName evidence="2">Secretion system C-terminal sorting domain-containing protein</fullName>
    </recommendedName>
</protein>
<dbReference type="InterPro" id="IPR026444">
    <property type="entry name" value="Secre_tail"/>
</dbReference>
<evidence type="ECO:0000259" key="2">
    <source>
        <dbReference type="Pfam" id="PF18962"/>
    </source>
</evidence>
<sequence>ITNNLTEIKMYSILGKEVFKRSFKGNGSNSIEIPSLKQGIYIVELQNEQTKFNKKIILK</sequence>
<proteinExistence type="predicted"/>
<keyword evidence="4" id="KW-1185">Reference proteome</keyword>
<dbReference type="AlphaFoldDB" id="A0A2S7WNA0"/>
<dbReference type="EMBL" id="MSCN01000001">
    <property type="protein sequence ID" value="PQJ79088.1"/>
    <property type="molecule type" value="Genomic_DNA"/>
</dbReference>
<comment type="caution">
    <text evidence="3">The sequence shown here is derived from an EMBL/GenBank/DDBJ whole genome shotgun (WGS) entry which is preliminary data.</text>
</comment>
<keyword evidence="1" id="KW-0732">Signal</keyword>
<name>A0A2S7WNA0_9FLAO</name>
<evidence type="ECO:0000313" key="3">
    <source>
        <dbReference type="EMBL" id="PQJ79088.1"/>
    </source>
</evidence>
<feature type="non-terminal residue" evidence="3">
    <location>
        <position position="1"/>
    </location>
</feature>
<reference evidence="3 4" key="1">
    <citation type="submission" date="2016-12" db="EMBL/GenBank/DDBJ databases">
        <title>Trade-off between light-utilization and light-protection in marine flavobacteria.</title>
        <authorList>
            <person name="Kumagai Y."/>
            <person name="Yoshizawa S."/>
            <person name="Kogure K."/>
            <person name="Iwasaki W."/>
        </authorList>
    </citation>
    <scope>NUCLEOTIDE SEQUENCE [LARGE SCALE GENOMIC DNA]</scope>
    <source>
        <strain evidence="3 4">NBRC 108759</strain>
    </source>
</reference>
<evidence type="ECO:0000313" key="4">
    <source>
        <dbReference type="Proteomes" id="UP000238882"/>
    </source>
</evidence>
<dbReference type="Proteomes" id="UP000238882">
    <property type="component" value="Unassembled WGS sequence"/>
</dbReference>
<feature type="domain" description="Secretion system C-terminal sorting" evidence="2">
    <location>
        <begin position="5"/>
        <end position="57"/>
    </location>
</feature>
<dbReference type="Pfam" id="PF18962">
    <property type="entry name" value="Por_Secre_tail"/>
    <property type="match status" value="1"/>
</dbReference>
<evidence type="ECO:0000256" key="1">
    <source>
        <dbReference type="ARBA" id="ARBA00022729"/>
    </source>
</evidence>
<accession>A0A2S7WNA0</accession>